<dbReference type="OrthoDB" id="9901450at2"/>
<sequence>MNLFSLLLKIGDDILNKPNSTAAQITNFALKNPDLVKQGANFIGNVVGLTFMPFIFFSKVIVDREIRTNYNNWKKSPNTSEKIRQKEAFKKMTSSYIGSRIKKEIPIDIGLERGFISRDNPNETIIGVFENGEIRYAEKASYDSIDPELDRELNKKKLVLT</sequence>
<feature type="transmembrane region" description="Helical" evidence="1">
    <location>
        <begin position="42"/>
        <end position="62"/>
    </location>
</feature>
<reference evidence="3" key="1">
    <citation type="submission" date="2017-06" db="EMBL/GenBank/DDBJ databases">
        <title>Capnocytophaga spp. assemblies.</title>
        <authorList>
            <person name="Gulvik C.A."/>
        </authorList>
    </citation>
    <scope>NUCLEOTIDE SEQUENCE [LARGE SCALE GENOMIC DNA]</scope>
    <source>
        <strain evidence="3">H1496</strain>
    </source>
</reference>
<keyword evidence="1" id="KW-0812">Transmembrane</keyword>
<accession>A0A250FS64</accession>
<keyword evidence="1" id="KW-1133">Transmembrane helix</keyword>
<dbReference type="Proteomes" id="UP000217250">
    <property type="component" value="Chromosome"/>
</dbReference>
<keyword evidence="1" id="KW-0472">Membrane</keyword>
<name>A0A250FS64_9FLAO</name>
<proteinExistence type="predicted"/>
<dbReference type="EMBL" id="CP022386">
    <property type="protein sequence ID" value="ATA86826.1"/>
    <property type="molecule type" value="Genomic_DNA"/>
</dbReference>
<evidence type="ECO:0000256" key="1">
    <source>
        <dbReference type="SAM" id="Phobius"/>
    </source>
</evidence>
<organism evidence="2 3">
    <name type="scientific">Capnocytophaga gingivalis</name>
    <dbReference type="NCBI Taxonomy" id="1017"/>
    <lineage>
        <taxon>Bacteria</taxon>
        <taxon>Pseudomonadati</taxon>
        <taxon>Bacteroidota</taxon>
        <taxon>Flavobacteriia</taxon>
        <taxon>Flavobacteriales</taxon>
        <taxon>Flavobacteriaceae</taxon>
        <taxon>Capnocytophaga</taxon>
    </lineage>
</organism>
<evidence type="ECO:0000313" key="2">
    <source>
        <dbReference type="EMBL" id="ATA86826.1"/>
    </source>
</evidence>
<evidence type="ECO:0000313" key="3">
    <source>
        <dbReference type="Proteomes" id="UP000217250"/>
    </source>
</evidence>
<dbReference type="AlphaFoldDB" id="A0A250FS64"/>
<dbReference type="GeneID" id="84808192"/>
<dbReference type="KEGG" id="cgh:CGC50_06420"/>
<protein>
    <submittedName>
        <fullName evidence="2">Uncharacterized protein</fullName>
    </submittedName>
</protein>
<gene>
    <name evidence="2" type="ORF">CGC50_06420</name>
</gene>
<dbReference type="RefSeq" id="WP_095910153.1">
    <property type="nucleotide sequence ID" value="NZ_CP022386.1"/>
</dbReference>